<comment type="caution">
    <text evidence="1">The sequence shown here is derived from an EMBL/GenBank/DDBJ whole genome shotgun (WGS) entry which is preliminary data.</text>
</comment>
<name>A0ABD2VTQ0_9HYME</name>
<accession>A0ABD2VTQ0</accession>
<sequence>MATTAARGTAPAAATAAPSIIIRPTIIITRTRARLALLLRRPMIKHATSSSSSNSSRKLVIRYCYVNATRLSYHYMRFENLYIFTIITVCDMPIDYMCKKKEEENQSVIVLRCVDFKCCCIKLYKALNYKEGDKINNRQESFVTK</sequence>
<dbReference type="EMBL" id="JBJJXI010000178">
    <property type="protein sequence ID" value="KAL3384157.1"/>
    <property type="molecule type" value="Genomic_DNA"/>
</dbReference>
<proteinExistence type="predicted"/>
<organism evidence="1 2">
    <name type="scientific">Trichogramma kaykai</name>
    <dbReference type="NCBI Taxonomy" id="54128"/>
    <lineage>
        <taxon>Eukaryota</taxon>
        <taxon>Metazoa</taxon>
        <taxon>Ecdysozoa</taxon>
        <taxon>Arthropoda</taxon>
        <taxon>Hexapoda</taxon>
        <taxon>Insecta</taxon>
        <taxon>Pterygota</taxon>
        <taxon>Neoptera</taxon>
        <taxon>Endopterygota</taxon>
        <taxon>Hymenoptera</taxon>
        <taxon>Apocrita</taxon>
        <taxon>Proctotrupomorpha</taxon>
        <taxon>Chalcidoidea</taxon>
        <taxon>Trichogrammatidae</taxon>
        <taxon>Trichogramma</taxon>
    </lineage>
</organism>
<dbReference type="Proteomes" id="UP001627154">
    <property type="component" value="Unassembled WGS sequence"/>
</dbReference>
<dbReference type="AlphaFoldDB" id="A0ABD2VTQ0"/>
<keyword evidence="2" id="KW-1185">Reference proteome</keyword>
<protein>
    <submittedName>
        <fullName evidence="1">Uncharacterized protein</fullName>
    </submittedName>
</protein>
<evidence type="ECO:0000313" key="1">
    <source>
        <dbReference type="EMBL" id="KAL3384157.1"/>
    </source>
</evidence>
<reference evidence="1 2" key="1">
    <citation type="journal article" date="2024" name="bioRxiv">
        <title>A reference genome for Trichogramma kaykai: A tiny desert-dwelling parasitoid wasp with competing sex-ratio distorters.</title>
        <authorList>
            <person name="Culotta J."/>
            <person name="Lindsey A.R."/>
        </authorList>
    </citation>
    <scope>NUCLEOTIDE SEQUENCE [LARGE SCALE GENOMIC DNA]</scope>
    <source>
        <strain evidence="1 2">KSX58</strain>
    </source>
</reference>
<gene>
    <name evidence="1" type="ORF">TKK_020099</name>
</gene>
<evidence type="ECO:0000313" key="2">
    <source>
        <dbReference type="Proteomes" id="UP001627154"/>
    </source>
</evidence>